<keyword evidence="4" id="KW-0472">Membrane</keyword>
<evidence type="ECO:0000259" key="6">
    <source>
        <dbReference type="Pfam" id="PF07980"/>
    </source>
</evidence>
<evidence type="ECO:0000256" key="1">
    <source>
        <dbReference type="ARBA" id="ARBA00004442"/>
    </source>
</evidence>
<dbReference type="Proteomes" id="UP001501411">
    <property type="component" value="Unassembled WGS sequence"/>
</dbReference>
<name>A0ABP9AB62_9SPHI</name>
<dbReference type="EMBL" id="BAABIQ010000001">
    <property type="protein sequence ID" value="GAA4778138.1"/>
    <property type="molecule type" value="Genomic_DNA"/>
</dbReference>
<dbReference type="InterPro" id="IPR012944">
    <property type="entry name" value="SusD_RagB_dom"/>
</dbReference>
<proteinExistence type="inferred from homology"/>
<dbReference type="Gene3D" id="1.25.40.390">
    <property type="match status" value="1"/>
</dbReference>
<dbReference type="RefSeq" id="WP_345229688.1">
    <property type="nucleotide sequence ID" value="NZ_BAABIQ010000001.1"/>
</dbReference>
<comment type="subcellular location">
    <subcellularLocation>
        <location evidence="1">Cell outer membrane</location>
    </subcellularLocation>
</comment>
<dbReference type="Pfam" id="PF07980">
    <property type="entry name" value="SusD_RagB"/>
    <property type="match status" value="1"/>
</dbReference>
<evidence type="ECO:0000313" key="9">
    <source>
        <dbReference type="Proteomes" id="UP001501411"/>
    </source>
</evidence>
<gene>
    <name evidence="8" type="ORF">GCM10023231_00760</name>
</gene>
<evidence type="ECO:0000256" key="5">
    <source>
        <dbReference type="ARBA" id="ARBA00023237"/>
    </source>
</evidence>
<evidence type="ECO:0000256" key="3">
    <source>
        <dbReference type="ARBA" id="ARBA00022729"/>
    </source>
</evidence>
<comment type="similarity">
    <text evidence="2">Belongs to the SusD family.</text>
</comment>
<sequence length="477" mass="52770">MNIKKIGVLCAFIGFTLHACKQLDLPPSDAIDATKAFRNLEDVNMGVLGAYAPMTTSVIEAAAIVSDEVMLPTENTVSNTSSHRWLYNSSSGSVTAAFYEYYVTIDRANQVLAAIPNIPTDGSMQPSMNQYEGELLALRAYCHFELLRAYASSYEPDGMGVPYMKEHAVIYPARPTVQSNFDEINADLNAAKELIPDGFNDNTRITKTAVSAIQARVALYAKKWDDAITYASEVIAAEPLAPKNDFAKIWADESEAEVVWKLARVAGDSRIGAAFFRETGEIVLYAPAFKLIDGFGTTTQRDDDVRFASYIKYDPARGASGAKSAYLVNKYAHGIVPNAPGLTSVKLFRTGEMYLIRAEASLEKDNSAGITAATQDLNALRTARIYNYVNVAFPDKQTLINAILNERYKELAFEGHRFFDLKRRNLPVERWTQDAINTSGAVKLETTAAQYCFPIPEDELFVNKNMDQNPHYGAEQK</sequence>
<comment type="caution">
    <text evidence="8">The sequence shown here is derived from an EMBL/GenBank/DDBJ whole genome shotgun (WGS) entry which is preliminary data.</text>
</comment>
<feature type="domain" description="SusD-like N-terminal" evidence="7">
    <location>
        <begin position="74"/>
        <end position="219"/>
    </location>
</feature>
<keyword evidence="3" id="KW-0732">Signal</keyword>
<accession>A0ABP9AB62</accession>
<reference evidence="9" key="1">
    <citation type="journal article" date="2019" name="Int. J. Syst. Evol. Microbiol.">
        <title>The Global Catalogue of Microorganisms (GCM) 10K type strain sequencing project: providing services to taxonomists for standard genome sequencing and annotation.</title>
        <authorList>
            <consortium name="The Broad Institute Genomics Platform"/>
            <consortium name="The Broad Institute Genome Sequencing Center for Infectious Disease"/>
            <person name="Wu L."/>
            <person name="Ma J."/>
        </authorList>
    </citation>
    <scope>NUCLEOTIDE SEQUENCE [LARGE SCALE GENOMIC DNA]</scope>
    <source>
        <strain evidence="9">JCM 18200</strain>
    </source>
</reference>
<evidence type="ECO:0000256" key="4">
    <source>
        <dbReference type="ARBA" id="ARBA00023136"/>
    </source>
</evidence>
<dbReference type="SUPFAM" id="SSF48452">
    <property type="entry name" value="TPR-like"/>
    <property type="match status" value="1"/>
</dbReference>
<organism evidence="8 9">
    <name type="scientific">Olivibacter ginsenosidimutans</name>
    <dbReference type="NCBI Taxonomy" id="1176537"/>
    <lineage>
        <taxon>Bacteria</taxon>
        <taxon>Pseudomonadati</taxon>
        <taxon>Bacteroidota</taxon>
        <taxon>Sphingobacteriia</taxon>
        <taxon>Sphingobacteriales</taxon>
        <taxon>Sphingobacteriaceae</taxon>
        <taxon>Olivibacter</taxon>
    </lineage>
</organism>
<evidence type="ECO:0000256" key="2">
    <source>
        <dbReference type="ARBA" id="ARBA00006275"/>
    </source>
</evidence>
<dbReference type="InterPro" id="IPR011990">
    <property type="entry name" value="TPR-like_helical_dom_sf"/>
</dbReference>
<protein>
    <submittedName>
        <fullName evidence="8">RagB/SusD family nutrient uptake outer membrane protein</fullName>
    </submittedName>
</protein>
<dbReference type="Pfam" id="PF14322">
    <property type="entry name" value="SusD-like_3"/>
    <property type="match status" value="1"/>
</dbReference>
<keyword evidence="9" id="KW-1185">Reference proteome</keyword>
<dbReference type="InterPro" id="IPR033985">
    <property type="entry name" value="SusD-like_N"/>
</dbReference>
<keyword evidence="5" id="KW-0998">Cell outer membrane</keyword>
<evidence type="ECO:0000313" key="8">
    <source>
        <dbReference type="EMBL" id="GAA4778138.1"/>
    </source>
</evidence>
<evidence type="ECO:0000259" key="7">
    <source>
        <dbReference type="Pfam" id="PF14322"/>
    </source>
</evidence>
<feature type="domain" description="RagB/SusD" evidence="6">
    <location>
        <begin position="323"/>
        <end position="472"/>
    </location>
</feature>